<protein>
    <submittedName>
        <fullName evidence="2">Uncharacterized protein</fullName>
    </submittedName>
</protein>
<sequence>VTVNDRSHAKLTTVWSLGILLFMMVCRYYPTDYDLDLISKRRWTRPGLSQ</sequence>
<evidence type="ECO:0000313" key="2">
    <source>
        <dbReference type="EMBL" id="KAL0190828.1"/>
    </source>
</evidence>
<comment type="caution">
    <text evidence="2">The sequence shown here is derived from an EMBL/GenBank/DDBJ whole genome shotgun (WGS) entry which is preliminary data.</text>
</comment>
<keyword evidence="1" id="KW-0812">Transmembrane</keyword>
<keyword evidence="1" id="KW-0472">Membrane</keyword>
<dbReference type="AlphaFoldDB" id="A0ABD0QXR5"/>
<evidence type="ECO:0000313" key="3">
    <source>
        <dbReference type="Proteomes" id="UP001529510"/>
    </source>
</evidence>
<feature type="transmembrane region" description="Helical" evidence="1">
    <location>
        <begin position="12"/>
        <end position="30"/>
    </location>
</feature>
<dbReference type="Proteomes" id="UP001529510">
    <property type="component" value="Unassembled WGS sequence"/>
</dbReference>
<feature type="non-terminal residue" evidence="2">
    <location>
        <position position="50"/>
    </location>
</feature>
<reference evidence="2 3" key="1">
    <citation type="submission" date="2024-05" db="EMBL/GenBank/DDBJ databases">
        <title>Genome sequencing and assembly of Indian major carp, Cirrhinus mrigala (Hamilton, 1822).</title>
        <authorList>
            <person name="Mohindra V."/>
            <person name="Chowdhury L.M."/>
            <person name="Lal K."/>
            <person name="Jena J.K."/>
        </authorList>
    </citation>
    <scope>NUCLEOTIDE SEQUENCE [LARGE SCALE GENOMIC DNA]</scope>
    <source>
        <strain evidence="2">CM1030</strain>
        <tissue evidence="2">Blood</tissue>
    </source>
</reference>
<evidence type="ECO:0000256" key="1">
    <source>
        <dbReference type="SAM" id="Phobius"/>
    </source>
</evidence>
<keyword evidence="3" id="KW-1185">Reference proteome</keyword>
<organism evidence="2 3">
    <name type="scientific">Cirrhinus mrigala</name>
    <name type="common">Mrigala</name>
    <dbReference type="NCBI Taxonomy" id="683832"/>
    <lineage>
        <taxon>Eukaryota</taxon>
        <taxon>Metazoa</taxon>
        <taxon>Chordata</taxon>
        <taxon>Craniata</taxon>
        <taxon>Vertebrata</taxon>
        <taxon>Euteleostomi</taxon>
        <taxon>Actinopterygii</taxon>
        <taxon>Neopterygii</taxon>
        <taxon>Teleostei</taxon>
        <taxon>Ostariophysi</taxon>
        <taxon>Cypriniformes</taxon>
        <taxon>Cyprinidae</taxon>
        <taxon>Labeoninae</taxon>
        <taxon>Labeonini</taxon>
        <taxon>Cirrhinus</taxon>
    </lineage>
</organism>
<dbReference type="EMBL" id="JAMKFB020000006">
    <property type="protein sequence ID" value="KAL0190828.1"/>
    <property type="molecule type" value="Genomic_DNA"/>
</dbReference>
<name>A0ABD0QXR5_CIRMR</name>
<feature type="non-terminal residue" evidence="2">
    <location>
        <position position="1"/>
    </location>
</feature>
<keyword evidence="1" id="KW-1133">Transmembrane helix</keyword>
<gene>
    <name evidence="2" type="ORF">M9458_013526</name>
</gene>
<accession>A0ABD0QXR5</accession>
<proteinExistence type="predicted"/>